<reference evidence="1" key="1">
    <citation type="submission" date="2021-05" db="EMBL/GenBank/DDBJ databases">
        <authorList>
            <person name="Alioto T."/>
            <person name="Alioto T."/>
            <person name="Gomez Garrido J."/>
        </authorList>
    </citation>
    <scope>NUCLEOTIDE SEQUENCE</scope>
</reference>
<protein>
    <submittedName>
        <fullName evidence="1">Uncharacterized protein</fullName>
    </submittedName>
</protein>
<name>A0A8D9A5F3_9HEMI</name>
<sequence length="125" mass="14392">MQRLKHIFNVHIRLPVQNRLHKRHHTLQVGVPRQIDHRHITGETRVQNIRAVVCTGSNTIQNDCSARINIRTFVTVVHSSKHVHAFFPQVTVDHFVDLADLIHAEVDAVEQDLDAFQILDKFLGD</sequence>
<dbReference type="AlphaFoldDB" id="A0A8D9A5F3"/>
<accession>A0A8D9A5F3</accession>
<dbReference type="EMBL" id="HBUF01551548">
    <property type="protein sequence ID" value="CAG6759100.1"/>
    <property type="molecule type" value="Transcribed_RNA"/>
</dbReference>
<dbReference type="EMBL" id="HBUF01551546">
    <property type="protein sequence ID" value="CAG6759088.1"/>
    <property type="molecule type" value="Transcribed_RNA"/>
</dbReference>
<organism evidence="1">
    <name type="scientific">Cacopsylla melanoneura</name>
    <dbReference type="NCBI Taxonomy" id="428564"/>
    <lineage>
        <taxon>Eukaryota</taxon>
        <taxon>Metazoa</taxon>
        <taxon>Ecdysozoa</taxon>
        <taxon>Arthropoda</taxon>
        <taxon>Hexapoda</taxon>
        <taxon>Insecta</taxon>
        <taxon>Pterygota</taxon>
        <taxon>Neoptera</taxon>
        <taxon>Paraneoptera</taxon>
        <taxon>Hemiptera</taxon>
        <taxon>Sternorrhyncha</taxon>
        <taxon>Psylloidea</taxon>
        <taxon>Psyllidae</taxon>
        <taxon>Psyllinae</taxon>
        <taxon>Cacopsylla</taxon>
    </lineage>
</organism>
<dbReference type="EMBL" id="HBUF01551545">
    <property type="protein sequence ID" value="CAG6759083.1"/>
    <property type="molecule type" value="Transcribed_RNA"/>
</dbReference>
<dbReference type="EMBL" id="HBUF01551544">
    <property type="protein sequence ID" value="CAG6759076.1"/>
    <property type="molecule type" value="Transcribed_RNA"/>
</dbReference>
<evidence type="ECO:0000313" key="1">
    <source>
        <dbReference type="EMBL" id="CAG6759100.1"/>
    </source>
</evidence>
<dbReference type="EMBL" id="HBUF01551549">
    <property type="protein sequence ID" value="CAG6759106.1"/>
    <property type="molecule type" value="Transcribed_RNA"/>
</dbReference>
<dbReference type="EMBL" id="HBUF01551547">
    <property type="protein sequence ID" value="CAG6759095.1"/>
    <property type="molecule type" value="Transcribed_RNA"/>
</dbReference>
<proteinExistence type="predicted"/>